<proteinExistence type="predicted"/>
<reference evidence="3 4" key="1">
    <citation type="submission" date="2015-07" db="EMBL/GenBank/DDBJ databases">
        <title>Fjat-14205 dsm 2895.</title>
        <authorList>
            <person name="Liu B."/>
            <person name="Wang J."/>
            <person name="Zhu Y."/>
            <person name="Liu G."/>
            <person name="Chen Q."/>
            <person name="Chen Z."/>
            <person name="Lan J."/>
            <person name="Che J."/>
            <person name="Ge C."/>
            <person name="Shi H."/>
            <person name="Pan Z."/>
            <person name="Liu X."/>
        </authorList>
    </citation>
    <scope>NUCLEOTIDE SEQUENCE [LARGE SCALE GENOMIC DNA]</scope>
    <source>
        <strain evidence="3 4">DSM 2895</strain>
    </source>
</reference>
<feature type="signal peptide" evidence="2">
    <location>
        <begin position="1"/>
        <end position="26"/>
    </location>
</feature>
<dbReference type="EMBL" id="LGUG01000004">
    <property type="protein sequence ID" value="KON94709.1"/>
    <property type="molecule type" value="Genomic_DNA"/>
</dbReference>
<organism evidence="3 4">
    <name type="scientific">Aneurinibacillus migulanus</name>
    <name type="common">Bacillus migulanus</name>
    <dbReference type="NCBI Taxonomy" id="47500"/>
    <lineage>
        <taxon>Bacteria</taxon>
        <taxon>Bacillati</taxon>
        <taxon>Bacillota</taxon>
        <taxon>Bacilli</taxon>
        <taxon>Bacillales</taxon>
        <taxon>Paenibacillaceae</taxon>
        <taxon>Aneurinibacillus group</taxon>
        <taxon>Aneurinibacillus</taxon>
    </lineage>
</organism>
<evidence type="ECO:0000256" key="1">
    <source>
        <dbReference type="SAM" id="MobiDB-lite"/>
    </source>
</evidence>
<feature type="compositionally biased region" description="Polar residues" evidence="1">
    <location>
        <begin position="81"/>
        <end position="92"/>
    </location>
</feature>
<feature type="region of interest" description="Disordered" evidence="1">
    <location>
        <begin position="38"/>
        <end position="92"/>
    </location>
</feature>
<dbReference type="AlphaFoldDB" id="A0A0M0GY44"/>
<dbReference type="PATRIC" id="fig|47500.9.peg.1796"/>
<feature type="compositionally biased region" description="Polar residues" evidence="1">
    <location>
        <begin position="58"/>
        <end position="71"/>
    </location>
</feature>
<dbReference type="Proteomes" id="UP000037269">
    <property type="component" value="Unassembled WGS sequence"/>
</dbReference>
<dbReference type="RefSeq" id="WP_053432650.1">
    <property type="nucleotide sequence ID" value="NZ_LGUG01000004.1"/>
</dbReference>
<feature type="non-terminal residue" evidence="3">
    <location>
        <position position="92"/>
    </location>
</feature>
<evidence type="ECO:0000313" key="4">
    <source>
        <dbReference type="Proteomes" id="UP000037269"/>
    </source>
</evidence>
<feature type="compositionally biased region" description="Basic and acidic residues" evidence="1">
    <location>
        <begin position="44"/>
        <end position="57"/>
    </location>
</feature>
<evidence type="ECO:0000313" key="3">
    <source>
        <dbReference type="EMBL" id="KON94709.1"/>
    </source>
</evidence>
<dbReference type="STRING" id="47500.AF333_03635"/>
<sequence>MKRSRIILLMILLIVQSFIGPLAVSANTDHVLASVNESQNVVDKTSKEATNEIKDVESPNSKENNSTTEPNGTEKPDSKEGNGTTEPNGTEQ</sequence>
<feature type="chain" id="PRO_5005599740" evidence="2">
    <location>
        <begin position="27"/>
        <end position="92"/>
    </location>
</feature>
<comment type="caution">
    <text evidence="3">The sequence shown here is derived from an EMBL/GenBank/DDBJ whole genome shotgun (WGS) entry which is preliminary data.</text>
</comment>
<dbReference type="GeneID" id="43759281"/>
<gene>
    <name evidence="3" type="ORF">AF333_03635</name>
</gene>
<keyword evidence="2" id="KW-0732">Signal</keyword>
<keyword evidence="4" id="KW-1185">Reference proteome</keyword>
<evidence type="ECO:0000256" key="2">
    <source>
        <dbReference type="SAM" id="SignalP"/>
    </source>
</evidence>
<protein>
    <submittedName>
        <fullName evidence="3">Uncharacterized protein</fullName>
    </submittedName>
</protein>
<accession>A0A0M0GY44</accession>
<name>A0A0M0GY44_ANEMI</name>